<reference evidence="2 3" key="1">
    <citation type="submission" date="2013-08" db="EMBL/GenBank/DDBJ databases">
        <authorList>
            <person name="Weinstock G."/>
            <person name="Sodergren E."/>
            <person name="Wylie T."/>
            <person name="Fulton L."/>
            <person name="Fulton R."/>
            <person name="Fronick C."/>
            <person name="O'Laughlin M."/>
            <person name="Godfrey J."/>
            <person name="Miner T."/>
            <person name="Herter B."/>
            <person name="Appelbaum E."/>
            <person name="Cordes M."/>
            <person name="Lek S."/>
            <person name="Wollam A."/>
            <person name="Pepin K.H."/>
            <person name="Palsikar V.B."/>
            <person name="Mitreva M."/>
            <person name="Wilson R.K."/>
        </authorList>
    </citation>
    <scope>NUCLEOTIDE SEQUENCE [LARGE SCALE GENOMIC DNA]</scope>
    <source>
        <strain evidence="2 3">ATCC 12856</strain>
    </source>
</reference>
<dbReference type="AlphaFoldDB" id="U1YKQ3"/>
<dbReference type="STRING" id="649747.HMPREF0083_00569"/>
<gene>
    <name evidence="2" type="ORF">HMPREF0083_00569</name>
</gene>
<proteinExistence type="predicted"/>
<sequence>MLTFIMPFIEWITEKRIDFWYDIIPAREKSLFLEMQYGPSTREISKGSGNLFKGSPRKIDNLLRGTTGQLGDIALQTIDD</sequence>
<feature type="domain" description="Large polyvalent protein associated" evidence="1">
    <location>
        <begin position="3"/>
        <end position="79"/>
    </location>
</feature>
<evidence type="ECO:0000259" key="1">
    <source>
        <dbReference type="Pfam" id="PF18857"/>
    </source>
</evidence>
<dbReference type="HOGENOM" id="CLU_2582045_0_0_9"/>
<name>U1YKQ3_ANEAE</name>
<accession>U1YKQ3</accession>
<dbReference type="RefSeq" id="WP_021622768.1">
    <property type="nucleotide sequence ID" value="NZ_KE952833.1"/>
</dbReference>
<evidence type="ECO:0000313" key="2">
    <source>
        <dbReference type="EMBL" id="ERI11351.1"/>
    </source>
</evidence>
<organism evidence="2 3">
    <name type="scientific">Aneurinibacillus aneurinilyticus ATCC 12856</name>
    <dbReference type="NCBI Taxonomy" id="649747"/>
    <lineage>
        <taxon>Bacteria</taxon>
        <taxon>Bacillati</taxon>
        <taxon>Bacillota</taxon>
        <taxon>Bacilli</taxon>
        <taxon>Bacillales</taxon>
        <taxon>Paenibacillaceae</taxon>
        <taxon>Aneurinibacillus group</taxon>
        <taxon>Aneurinibacillus</taxon>
    </lineage>
</organism>
<comment type="caution">
    <text evidence="2">The sequence shown here is derived from an EMBL/GenBank/DDBJ whole genome shotgun (WGS) entry which is preliminary data.</text>
</comment>
<keyword evidence="3" id="KW-1185">Reference proteome</keyword>
<dbReference type="EMBL" id="AWSJ01000042">
    <property type="protein sequence ID" value="ERI11351.1"/>
    <property type="molecule type" value="Genomic_DNA"/>
</dbReference>
<dbReference type="GeneID" id="92840157"/>
<protein>
    <recommendedName>
        <fullName evidence="1">Large polyvalent protein associated domain-containing protein</fullName>
    </recommendedName>
</protein>
<dbReference type="PATRIC" id="fig|649747.3.peg.505"/>
<dbReference type="InterPro" id="IPR040561">
    <property type="entry name" value="LPD38"/>
</dbReference>
<dbReference type="Pfam" id="PF18857">
    <property type="entry name" value="LPD38"/>
    <property type="match status" value="1"/>
</dbReference>
<evidence type="ECO:0000313" key="3">
    <source>
        <dbReference type="Proteomes" id="UP000016511"/>
    </source>
</evidence>
<dbReference type="Proteomes" id="UP000016511">
    <property type="component" value="Unassembled WGS sequence"/>
</dbReference>